<evidence type="ECO:0000256" key="5">
    <source>
        <dbReference type="ARBA" id="ARBA00023004"/>
    </source>
</evidence>
<dbReference type="InterPro" id="IPR050121">
    <property type="entry name" value="Cytochrome_P450_monoxygenase"/>
</dbReference>
<dbReference type="HOGENOM" id="CLU_025001_1_0_1"/>
<dbReference type="GO" id="GO:0004497">
    <property type="term" value="F:monooxygenase activity"/>
    <property type="evidence" value="ECO:0007669"/>
    <property type="project" value="UniProtKB-KW"/>
</dbReference>
<proteinExistence type="inferred from homology"/>
<sequence length="579" mass="65290">MSVEIILLVAASALVVGHLVYRNALPKPLPGIPHKKVSAERLMGDIPDMLADVSRRKNINLWWRDHSASFNSPICQVFLGGPFSKPTVLLADYHEARDIETRRTHEFDRSSRTRDVFGPLAPSFQFVLPSGSEWKAHRALVQDVVSRQFLEAVVAPTLYQSVTRLISLWDKKIALSGGRPFTAIDDMFNVTFDAVLSFTFGSEFPHSAMEPQVKLMDEYRAIDRDNCIATEQPIDFPVARLHEELEAMQTLVGFAEGAINAGSQNLYWFFQTRSAKFSAAKKSKDTCIRAAVRRASQKRLEHLKSEVASDRSWIHSSVDYLIDRECKLAEKEGRKVDVFSSRIADELYGMVVAGHDSTSSTMCWAVKYLADNQAVQQRLRDDMRYGYRKALLEGRAPTVTEILSTNMPYTDAFMEEVLRHSTIVPFGARQATQDTIILGRKIPKGTVVLYLKNGPGILSDGYTFDTSIESETSRLDRSRIPGSADIPLEIFSPDRWIKRDAGGNITYNPNAAPVHAFGFGPRSCFGRKLAYLEFRLLLTIIVWNFELGQCATELSGYDGRYKTFLMPWKCYVRPKRVTS</sequence>
<keyword evidence="3 7" id="KW-0349">Heme</keyword>
<feature type="binding site" description="axial binding residue" evidence="7">
    <location>
        <position position="524"/>
    </location>
    <ligand>
        <name>heme</name>
        <dbReference type="ChEBI" id="CHEBI:30413"/>
    </ligand>
    <ligandPart>
        <name>Fe</name>
        <dbReference type="ChEBI" id="CHEBI:18248"/>
    </ligandPart>
</feature>
<comment type="cofactor">
    <cofactor evidence="1 7">
        <name>heme</name>
        <dbReference type="ChEBI" id="CHEBI:30413"/>
    </cofactor>
</comment>
<dbReference type="PANTHER" id="PTHR24305">
    <property type="entry name" value="CYTOCHROME P450"/>
    <property type="match status" value="1"/>
</dbReference>
<dbReference type="PROSITE" id="PS00086">
    <property type="entry name" value="CYTOCHROME_P450"/>
    <property type="match status" value="1"/>
</dbReference>
<dbReference type="EMBL" id="CDHN01000009">
    <property type="protein sequence ID" value="CEJ95183.1"/>
    <property type="molecule type" value="Genomic_DNA"/>
</dbReference>
<keyword evidence="9" id="KW-0732">Signal</keyword>
<reference evidence="10 11" key="1">
    <citation type="journal article" date="2015" name="Genome Announc.">
        <title>Draft Genome Sequence and Gene Annotation of the Entomopathogenic Fungus Verticillium hemipterigenum.</title>
        <authorList>
            <person name="Horn F."/>
            <person name="Habel A."/>
            <person name="Scharf D.H."/>
            <person name="Dworschak J."/>
            <person name="Brakhage A.A."/>
            <person name="Guthke R."/>
            <person name="Hertweck C."/>
            <person name="Linde J."/>
        </authorList>
    </citation>
    <scope>NUCLEOTIDE SEQUENCE [LARGE SCALE GENOMIC DNA]</scope>
</reference>
<evidence type="ECO:0000256" key="1">
    <source>
        <dbReference type="ARBA" id="ARBA00001971"/>
    </source>
</evidence>
<keyword evidence="5 7" id="KW-0408">Iron</keyword>
<dbReference type="InterPro" id="IPR036396">
    <property type="entry name" value="Cyt_P450_sf"/>
</dbReference>
<dbReference type="STRING" id="1531966.A0A0A1TSN6"/>
<gene>
    <name evidence="10" type="ORF">VHEMI10680</name>
</gene>
<dbReference type="InterPro" id="IPR001128">
    <property type="entry name" value="Cyt_P450"/>
</dbReference>
<dbReference type="AlphaFoldDB" id="A0A0A1TSN6"/>
<evidence type="ECO:0000256" key="9">
    <source>
        <dbReference type="SAM" id="SignalP"/>
    </source>
</evidence>
<keyword evidence="8" id="KW-0560">Oxidoreductase</keyword>
<evidence type="ECO:0000313" key="11">
    <source>
        <dbReference type="Proteomes" id="UP000039046"/>
    </source>
</evidence>
<dbReference type="PRINTS" id="PR00465">
    <property type="entry name" value="EP450IV"/>
</dbReference>
<dbReference type="GO" id="GO:0005506">
    <property type="term" value="F:iron ion binding"/>
    <property type="evidence" value="ECO:0007669"/>
    <property type="project" value="InterPro"/>
</dbReference>
<dbReference type="GO" id="GO:0020037">
    <property type="term" value="F:heme binding"/>
    <property type="evidence" value="ECO:0007669"/>
    <property type="project" value="InterPro"/>
</dbReference>
<dbReference type="InterPro" id="IPR017972">
    <property type="entry name" value="Cyt_P450_CS"/>
</dbReference>
<evidence type="ECO:0000256" key="8">
    <source>
        <dbReference type="RuleBase" id="RU000461"/>
    </source>
</evidence>
<evidence type="ECO:0000256" key="6">
    <source>
        <dbReference type="ARBA" id="ARBA00023033"/>
    </source>
</evidence>
<dbReference type="PRINTS" id="PR00385">
    <property type="entry name" value="P450"/>
</dbReference>
<feature type="signal peptide" evidence="9">
    <location>
        <begin position="1"/>
        <end position="17"/>
    </location>
</feature>
<name>A0A0A1TSN6_9HYPO</name>
<keyword evidence="11" id="KW-1185">Reference proteome</keyword>
<accession>A0A0A1TSN6</accession>
<dbReference type="SUPFAM" id="SSF48264">
    <property type="entry name" value="Cytochrome P450"/>
    <property type="match status" value="1"/>
</dbReference>
<evidence type="ECO:0008006" key="12">
    <source>
        <dbReference type="Google" id="ProtNLM"/>
    </source>
</evidence>
<feature type="chain" id="PRO_5001990503" description="Cytochrome P450" evidence="9">
    <location>
        <begin position="18"/>
        <end position="579"/>
    </location>
</feature>
<organism evidence="10 11">
    <name type="scientific">[Torrubiella] hemipterigena</name>
    <dbReference type="NCBI Taxonomy" id="1531966"/>
    <lineage>
        <taxon>Eukaryota</taxon>
        <taxon>Fungi</taxon>
        <taxon>Dikarya</taxon>
        <taxon>Ascomycota</taxon>
        <taxon>Pezizomycotina</taxon>
        <taxon>Sordariomycetes</taxon>
        <taxon>Hypocreomycetidae</taxon>
        <taxon>Hypocreales</taxon>
        <taxon>Clavicipitaceae</taxon>
        <taxon>Clavicipitaceae incertae sedis</taxon>
        <taxon>'Torrubiella' clade</taxon>
    </lineage>
</organism>
<protein>
    <recommendedName>
        <fullName evidence="12">Cytochrome P450</fullName>
    </recommendedName>
</protein>
<dbReference type="Pfam" id="PF00067">
    <property type="entry name" value="p450"/>
    <property type="match status" value="2"/>
</dbReference>
<dbReference type="Gene3D" id="1.10.630.10">
    <property type="entry name" value="Cytochrome P450"/>
    <property type="match status" value="1"/>
</dbReference>
<dbReference type="OrthoDB" id="1470350at2759"/>
<dbReference type="PANTHER" id="PTHR24305:SF232">
    <property type="entry name" value="P450, PUTATIVE (EUROFUNG)-RELATED"/>
    <property type="match status" value="1"/>
</dbReference>
<evidence type="ECO:0000313" key="10">
    <source>
        <dbReference type="EMBL" id="CEJ95183.1"/>
    </source>
</evidence>
<comment type="similarity">
    <text evidence="2 8">Belongs to the cytochrome P450 family.</text>
</comment>
<keyword evidence="4 7" id="KW-0479">Metal-binding</keyword>
<keyword evidence="6 8" id="KW-0503">Monooxygenase</keyword>
<dbReference type="InterPro" id="IPR002403">
    <property type="entry name" value="Cyt_P450_E_grp-IV"/>
</dbReference>
<evidence type="ECO:0000256" key="3">
    <source>
        <dbReference type="ARBA" id="ARBA00022617"/>
    </source>
</evidence>
<evidence type="ECO:0000256" key="7">
    <source>
        <dbReference type="PIRSR" id="PIRSR602403-1"/>
    </source>
</evidence>
<dbReference type="GO" id="GO:0016705">
    <property type="term" value="F:oxidoreductase activity, acting on paired donors, with incorporation or reduction of molecular oxygen"/>
    <property type="evidence" value="ECO:0007669"/>
    <property type="project" value="InterPro"/>
</dbReference>
<evidence type="ECO:0000256" key="4">
    <source>
        <dbReference type="ARBA" id="ARBA00022723"/>
    </source>
</evidence>
<evidence type="ECO:0000256" key="2">
    <source>
        <dbReference type="ARBA" id="ARBA00010617"/>
    </source>
</evidence>
<dbReference type="Proteomes" id="UP000039046">
    <property type="component" value="Unassembled WGS sequence"/>
</dbReference>